<accession>A0A9R1TQQ5</accession>
<reference evidence="3" key="1">
    <citation type="submission" date="2025-08" db="UniProtKB">
        <authorList>
            <consortium name="RefSeq"/>
        </authorList>
    </citation>
    <scope>IDENTIFICATION</scope>
    <source>
        <strain evidence="3">USDA-PBARC FA_bdor</strain>
        <tissue evidence="3">Whole organism</tissue>
    </source>
</reference>
<dbReference type="Proteomes" id="UP000694866">
    <property type="component" value="Unplaced"/>
</dbReference>
<dbReference type="PANTHER" id="PTHR12496">
    <property type="entry name" value="CGI-41 METHYLTRANSFERASE"/>
    <property type="match status" value="1"/>
</dbReference>
<protein>
    <submittedName>
        <fullName evidence="3">Methyltransferase-like protein 25</fullName>
    </submittedName>
</protein>
<evidence type="ECO:0000313" key="2">
    <source>
        <dbReference type="Proteomes" id="UP000694866"/>
    </source>
</evidence>
<name>A0A9R1TQQ5_9HYME</name>
<dbReference type="InterPro" id="IPR025714">
    <property type="entry name" value="Methyltranfer_dom"/>
</dbReference>
<sequence length="419" mass="48180">MKTFQEDLEDNLSFIQEHENVINSHLVNFITEDLWEKLPSDLQVELQQFEGEMDFLLLVKRCPALKLMIDRAETLSLKSNPKVLDLEDFSVEFLNDTLNSEERNSLKDIQNDFMKDKKRYEISNFAKVIACLANGNKCLVIDAGGGKGYLATHLSNKYSIPVLSLDSNPRRNKSAINRQKVLEKTKNQTFPLSQHSVEFIHDSTNFSELVKSYFPDWRGEDYLLTGLHTCGPLAHSIIKTFTRSETLKILCVVSCCYHLTEEFLTTDVNFSKTMRMLAQQSVERISAKNAEQPISIFYRSLLQLLLKNLKIPDVKIGRGAPTEDFQTYVTWSLTKIGLPPDQIPSEKDLIDLQMKYSNYRWKLNIFQTIRAHMGSVIESSIILDRFIYLQQSEKCSKLSIVRVFDPLLSPRCFAIIALK</sequence>
<feature type="domain" description="Methyltransferase" evidence="1">
    <location>
        <begin position="117"/>
        <end position="259"/>
    </location>
</feature>
<keyword evidence="2" id="KW-1185">Reference proteome</keyword>
<dbReference type="AlphaFoldDB" id="A0A9R1TQQ5"/>
<evidence type="ECO:0000313" key="3">
    <source>
        <dbReference type="RefSeq" id="XP_011313333.1"/>
    </source>
</evidence>
<dbReference type="Pfam" id="PF13679">
    <property type="entry name" value="Methyltransf_32"/>
    <property type="match status" value="1"/>
</dbReference>
<dbReference type="GeneID" id="105272804"/>
<evidence type="ECO:0000259" key="1">
    <source>
        <dbReference type="Pfam" id="PF13679"/>
    </source>
</evidence>
<dbReference type="KEGG" id="fas:105272804"/>
<dbReference type="InterPro" id="IPR052220">
    <property type="entry name" value="METTL25"/>
</dbReference>
<gene>
    <name evidence="3" type="primary">LOC105272804</name>
</gene>
<dbReference type="PANTHER" id="PTHR12496:SF9">
    <property type="entry name" value="METHYLTRANSFERASE-LIKE PROTEIN 25-RELATED"/>
    <property type="match status" value="1"/>
</dbReference>
<dbReference type="OrthoDB" id="10258156at2759"/>
<organism evidence="2 3">
    <name type="scientific">Fopius arisanus</name>
    <dbReference type="NCBI Taxonomy" id="64838"/>
    <lineage>
        <taxon>Eukaryota</taxon>
        <taxon>Metazoa</taxon>
        <taxon>Ecdysozoa</taxon>
        <taxon>Arthropoda</taxon>
        <taxon>Hexapoda</taxon>
        <taxon>Insecta</taxon>
        <taxon>Pterygota</taxon>
        <taxon>Neoptera</taxon>
        <taxon>Endopterygota</taxon>
        <taxon>Hymenoptera</taxon>
        <taxon>Apocrita</taxon>
        <taxon>Ichneumonoidea</taxon>
        <taxon>Braconidae</taxon>
        <taxon>Opiinae</taxon>
        <taxon>Fopius</taxon>
    </lineage>
</organism>
<proteinExistence type="predicted"/>
<dbReference type="RefSeq" id="XP_011313333.1">
    <property type="nucleotide sequence ID" value="XM_011315031.1"/>
</dbReference>